<evidence type="ECO:0000313" key="1">
    <source>
        <dbReference type="EMBL" id="KAK1862389.1"/>
    </source>
</evidence>
<sequence>MSAAALARIGRLSPLALRCTARQSMAARPGLSFPSVAYSGARAMSSSWPTDRKYLKSHEWVKVDGSVGTVGITSHAADELGDIVHVELPDVGASVTARTPTGTVESVKATSELYTPVSGTVVEVNDPLTETPEIVNSDALGDGWLWKVELSKPEEMDELMDSEAYEKSIGDH</sequence>
<reference evidence="1" key="1">
    <citation type="submission" date="2019-11" db="EMBL/GenBank/DDBJ databases">
        <title>Nori genome reveals adaptations in red seaweeds to the harsh intertidal environment.</title>
        <authorList>
            <person name="Wang D."/>
            <person name="Mao Y."/>
        </authorList>
    </citation>
    <scope>NUCLEOTIDE SEQUENCE</scope>
    <source>
        <tissue evidence="1">Gametophyte</tissue>
    </source>
</reference>
<dbReference type="Proteomes" id="UP000798662">
    <property type="component" value="Chromosome 1"/>
</dbReference>
<keyword evidence="2" id="KW-1185">Reference proteome</keyword>
<proteinExistence type="predicted"/>
<comment type="caution">
    <text evidence="1">The sequence shown here is derived from an EMBL/GenBank/DDBJ whole genome shotgun (WGS) entry which is preliminary data.</text>
</comment>
<evidence type="ECO:0000313" key="2">
    <source>
        <dbReference type="Proteomes" id="UP000798662"/>
    </source>
</evidence>
<protein>
    <submittedName>
        <fullName evidence="1">Uncharacterized protein</fullName>
    </submittedName>
</protein>
<organism evidence="1 2">
    <name type="scientific">Pyropia yezoensis</name>
    <name type="common">Susabi-nori</name>
    <name type="synonym">Porphyra yezoensis</name>
    <dbReference type="NCBI Taxonomy" id="2788"/>
    <lineage>
        <taxon>Eukaryota</taxon>
        <taxon>Rhodophyta</taxon>
        <taxon>Bangiophyceae</taxon>
        <taxon>Bangiales</taxon>
        <taxon>Bangiaceae</taxon>
        <taxon>Pyropia</taxon>
    </lineage>
</organism>
<name>A0ACC3BXF7_PYRYE</name>
<dbReference type="EMBL" id="CM020618">
    <property type="protein sequence ID" value="KAK1862389.1"/>
    <property type="molecule type" value="Genomic_DNA"/>
</dbReference>
<accession>A0ACC3BXF7</accession>
<gene>
    <name evidence="1" type="ORF">I4F81_004963</name>
</gene>